<feature type="non-terminal residue" evidence="1">
    <location>
        <position position="1"/>
    </location>
</feature>
<keyword evidence="2" id="KW-1185">Reference proteome</keyword>
<evidence type="ECO:0000313" key="2">
    <source>
        <dbReference type="Proteomes" id="UP000789525"/>
    </source>
</evidence>
<sequence length="135" mass="16010">IEYLLQDIILTKEETSKIDARIRTNFRRRTKLVITCPNTILYLTFLYNIMELNTKQQQKFASNFQALYEAKNTAGLVTRLRIQKLQYDAWQKTRITKKCSKINSLPPPGKHLEFLLEETWIIPPMNLKKYKLCSQ</sequence>
<reference evidence="1" key="1">
    <citation type="submission" date="2021-06" db="EMBL/GenBank/DDBJ databases">
        <authorList>
            <person name="Kallberg Y."/>
            <person name="Tangrot J."/>
            <person name="Rosling A."/>
        </authorList>
    </citation>
    <scope>NUCLEOTIDE SEQUENCE</scope>
    <source>
        <strain evidence="1">CL356</strain>
    </source>
</reference>
<accession>A0ACA9LSX5</accession>
<organism evidence="1 2">
    <name type="scientific">Acaulospora colombiana</name>
    <dbReference type="NCBI Taxonomy" id="27376"/>
    <lineage>
        <taxon>Eukaryota</taxon>
        <taxon>Fungi</taxon>
        <taxon>Fungi incertae sedis</taxon>
        <taxon>Mucoromycota</taxon>
        <taxon>Glomeromycotina</taxon>
        <taxon>Glomeromycetes</taxon>
        <taxon>Diversisporales</taxon>
        <taxon>Acaulosporaceae</taxon>
        <taxon>Acaulospora</taxon>
    </lineage>
</organism>
<dbReference type="EMBL" id="CAJVPT010008132">
    <property type="protein sequence ID" value="CAG8548659.1"/>
    <property type="molecule type" value="Genomic_DNA"/>
</dbReference>
<protein>
    <submittedName>
        <fullName evidence="1">16379_t:CDS:1</fullName>
    </submittedName>
</protein>
<evidence type="ECO:0000313" key="1">
    <source>
        <dbReference type="EMBL" id="CAG8548659.1"/>
    </source>
</evidence>
<dbReference type="Proteomes" id="UP000789525">
    <property type="component" value="Unassembled WGS sequence"/>
</dbReference>
<gene>
    <name evidence="1" type="ORF">ACOLOM_LOCUS4760</name>
</gene>
<comment type="caution">
    <text evidence="1">The sequence shown here is derived from an EMBL/GenBank/DDBJ whole genome shotgun (WGS) entry which is preliminary data.</text>
</comment>
<proteinExistence type="predicted"/>
<name>A0ACA9LSX5_9GLOM</name>